<dbReference type="GO" id="GO:0008747">
    <property type="term" value="F:N-acetylneuraminate lyase activity"/>
    <property type="evidence" value="ECO:0007669"/>
    <property type="project" value="TreeGrafter"/>
</dbReference>
<dbReference type="GO" id="GO:0005829">
    <property type="term" value="C:cytosol"/>
    <property type="evidence" value="ECO:0007669"/>
    <property type="project" value="TreeGrafter"/>
</dbReference>
<dbReference type="Proteomes" id="UP000240322">
    <property type="component" value="Unassembled WGS sequence"/>
</dbReference>
<dbReference type="GO" id="GO:0008675">
    <property type="term" value="F:2-dehydro-3-deoxy-phosphogluconate aldolase activity"/>
    <property type="evidence" value="ECO:0007669"/>
    <property type="project" value="UniProtKB-ARBA"/>
</dbReference>
<gene>
    <name evidence="3" type="ORF">B9Q03_04760</name>
</gene>
<dbReference type="InterPro" id="IPR013785">
    <property type="entry name" value="Aldolase_TIM"/>
</dbReference>
<evidence type="ECO:0008006" key="5">
    <source>
        <dbReference type="Google" id="ProtNLM"/>
    </source>
</evidence>
<proteinExistence type="predicted"/>
<feature type="active site" description="Schiff-base intermediate with substrate" evidence="1">
    <location>
        <position position="174"/>
    </location>
</feature>
<dbReference type="SUPFAM" id="SSF51569">
    <property type="entry name" value="Aldolase"/>
    <property type="match status" value="1"/>
</dbReference>
<name>A0A2R6AXV6_9ARCH</name>
<dbReference type="AlphaFoldDB" id="A0A2R6AXV6"/>
<dbReference type="Gene3D" id="3.20.20.70">
    <property type="entry name" value="Aldolase class I"/>
    <property type="match status" value="1"/>
</dbReference>
<evidence type="ECO:0000256" key="2">
    <source>
        <dbReference type="PIRSR" id="PIRSR001365-2"/>
    </source>
</evidence>
<reference evidence="3 4" key="1">
    <citation type="submission" date="2017-04" db="EMBL/GenBank/DDBJ databases">
        <title>Novel microbial lineages endemic to geothermal iron-oxide mats fill important gaps in the evolutionary history of Archaea.</title>
        <authorList>
            <person name="Jay Z.J."/>
            <person name="Beam J.P."/>
            <person name="Dlakic M."/>
            <person name="Rusch D.B."/>
            <person name="Kozubal M.A."/>
            <person name="Inskeep W.P."/>
        </authorList>
    </citation>
    <scope>NUCLEOTIDE SEQUENCE [LARGE SCALE GENOMIC DNA]</scope>
    <source>
        <strain evidence="3">OSP_D</strain>
    </source>
</reference>
<protein>
    <recommendedName>
        <fullName evidence="5">Dihydrodipicolinate synthase family protein</fullName>
    </recommendedName>
</protein>
<dbReference type="SMART" id="SM01130">
    <property type="entry name" value="DHDPS"/>
    <property type="match status" value="1"/>
</dbReference>
<dbReference type="PANTHER" id="PTHR42849">
    <property type="entry name" value="N-ACETYLNEURAMINATE LYASE"/>
    <property type="match status" value="1"/>
</dbReference>
<dbReference type="EMBL" id="NEXE01000031">
    <property type="protein sequence ID" value="PSN91241.1"/>
    <property type="molecule type" value="Genomic_DNA"/>
</dbReference>
<feature type="active site" description="Proton donor/acceptor" evidence="1">
    <location>
        <position position="147"/>
    </location>
</feature>
<dbReference type="PANTHER" id="PTHR42849:SF1">
    <property type="entry name" value="N-ACETYLNEURAMINATE LYASE"/>
    <property type="match status" value="1"/>
</dbReference>
<evidence type="ECO:0000313" key="3">
    <source>
        <dbReference type="EMBL" id="PSN91241.1"/>
    </source>
</evidence>
<evidence type="ECO:0000313" key="4">
    <source>
        <dbReference type="Proteomes" id="UP000240322"/>
    </source>
</evidence>
<organism evidence="3 4">
    <name type="scientific">Candidatus Marsarchaeota G2 archaeon OSP_D</name>
    <dbReference type="NCBI Taxonomy" id="1978157"/>
    <lineage>
        <taxon>Archaea</taxon>
        <taxon>Candidatus Marsarchaeota</taxon>
        <taxon>Candidatus Marsarchaeota group 2</taxon>
    </lineage>
</organism>
<dbReference type="CDD" id="cd00408">
    <property type="entry name" value="DHDPS-like"/>
    <property type="match status" value="1"/>
</dbReference>
<dbReference type="GO" id="GO:0019262">
    <property type="term" value="P:N-acetylneuraminate catabolic process"/>
    <property type="evidence" value="ECO:0007669"/>
    <property type="project" value="TreeGrafter"/>
</dbReference>
<feature type="binding site" evidence="2">
    <location>
        <position position="216"/>
    </location>
    <ligand>
        <name>pyruvate</name>
        <dbReference type="ChEBI" id="CHEBI:15361"/>
    </ligand>
</feature>
<dbReference type="Pfam" id="PF00701">
    <property type="entry name" value="DHDPS"/>
    <property type="match status" value="1"/>
</dbReference>
<comment type="caution">
    <text evidence="3">The sequence shown here is derived from an EMBL/GenBank/DDBJ whole genome shotgun (WGS) entry which is preliminary data.</text>
</comment>
<evidence type="ECO:0000256" key="1">
    <source>
        <dbReference type="PIRSR" id="PIRSR001365-1"/>
    </source>
</evidence>
<dbReference type="PIRSF" id="PIRSF001365">
    <property type="entry name" value="DHDPS"/>
    <property type="match status" value="1"/>
</dbReference>
<accession>A0A2R6AXV6</accession>
<dbReference type="InterPro" id="IPR002220">
    <property type="entry name" value="DapA-like"/>
</dbReference>
<sequence length="329" mass="37538">MRYTKREAKQWARDEMVGEWTTMITPFTPEDELDIKGLAHNVEHVIKLGTKGMGFSWNMGEFWSLTMAERLSLLETAPKLVKGRAYTAFQITDTCLKDVIYLGKRVEEAGYDLAILAAPYMLTKTEEQVIDWVRRVSEALDIGIAFYNSPQFGITLSAKALSKIAEIPSVVAIKEASFNMQISIDTHLLAGDKAVISMPDEEIFFYEPYYGFHQQVMFANTSDWRFDSEERHDYVRFVELATKGDLEEAKKLYEKIWPIKKASRVWWSRLVARTGGSLPVQMVKYWGELMGMAAGHVRPPVSPLTPEEKKELAEELQRLGLVKKPVVAK</sequence>